<evidence type="ECO:0000313" key="3">
    <source>
        <dbReference type="Proteomes" id="UP000314294"/>
    </source>
</evidence>
<feature type="compositionally biased region" description="Low complexity" evidence="1">
    <location>
        <begin position="118"/>
        <end position="130"/>
    </location>
</feature>
<gene>
    <name evidence="2" type="ORF">EYF80_019095</name>
</gene>
<comment type="caution">
    <text evidence="2">The sequence shown here is derived from an EMBL/GenBank/DDBJ whole genome shotgun (WGS) entry which is preliminary data.</text>
</comment>
<name>A0A4Z2HYB6_9TELE</name>
<evidence type="ECO:0000313" key="2">
    <source>
        <dbReference type="EMBL" id="TNN70658.1"/>
    </source>
</evidence>
<reference evidence="2 3" key="1">
    <citation type="submission" date="2019-03" db="EMBL/GenBank/DDBJ databases">
        <title>First draft genome of Liparis tanakae, snailfish: a comprehensive survey of snailfish specific genes.</title>
        <authorList>
            <person name="Kim W."/>
            <person name="Song I."/>
            <person name="Jeong J.-H."/>
            <person name="Kim D."/>
            <person name="Kim S."/>
            <person name="Ryu S."/>
            <person name="Song J.Y."/>
            <person name="Lee S.K."/>
        </authorList>
    </citation>
    <scope>NUCLEOTIDE SEQUENCE [LARGE SCALE GENOMIC DNA]</scope>
    <source>
        <tissue evidence="2">Muscle</tissue>
    </source>
</reference>
<dbReference type="OrthoDB" id="9950932at2759"/>
<feature type="region of interest" description="Disordered" evidence="1">
    <location>
        <begin position="1"/>
        <end position="21"/>
    </location>
</feature>
<dbReference type="Proteomes" id="UP000314294">
    <property type="component" value="Unassembled WGS sequence"/>
</dbReference>
<dbReference type="AlphaFoldDB" id="A0A4Z2HYB6"/>
<dbReference type="EMBL" id="SRLO01000160">
    <property type="protein sequence ID" value="TNN70658.1"/>
    <property type="molecule type" value="Genomic_DNA"/>
</dbReference>
<evidence type="ECO:0000256" key="1">
    <source>
        <dbReference type="SAM" id="MobiDB-lite"/>
    </source>
</evidence>
<protein>
    <submittedName>
        <fullName evidence="2">Uncharacterized protein</fullName>
    </submittedName>
</protein>
<keyword evidence="3" id="KW-1185">Reference proteome</keyword>
<sequence length="140" mass="15448">MADERGQSQSSAVPPSPSDSTDVLSAALVGRVRGARFLPSWALVRRAVVSNRVVGAWTARHKRNTAQSRLDIREEATVGVLGAVRLRKDRRCWLRSENLRMDSLLREARERRELVLLKSPSPSSARPALSTGLDIKPNAP</sequence>
<organism evidence="2 3">
    <name type="scientific">Liparis tanakae</name>
    <name type="common">Tanaka's snailfish</name>
    <dbReference type="NCBI Taxonomy" id="230148"/>
    <lineage>
        <taxon>Eukaryota</taxon>
        <taxon>Metazoa</taxon>
        <taxon>Chordata</taxon>
        <taxon>Craniata</taxon>
        <taxon>Vertebrata</taxon>
        <taxon>Euteleostomi</taxon>
        <taxon>Actinopterygii</taxon>
        <taxon>Neopterygii</taxon>
        <taxon>Teleostei</taxon>
        <taxon>Neoteleostei</taxon>
        <taxon>Acanthomorphata</taxon>
        <taxon>Eupercaria</taxon>
        <taxon>Perciformes</taxon>
        <taxon>Cottioidei</taxon>
        <taxon>Cottales</taxon>
        <taxon>Liparidae</taxon>
        <taxon>Liparis</taxon>
    </lineage>
</organism>
<feature type="compositionally biased region" description="Low complexity" evidence="1">
    <location>
        <begin position="7"/>
        <end position="21"/>
    </location>
</feature>
<proteinExistence type="predicted"/>
<accession>A0A4Z2HYB6</accession>
<feature type="region of interest" description="Disordered" evidence="1">
    <location>
        <begin position="118"/>
        <end position="140"/>
    </location>
</feature>